<dbReference type="Proteomes" id="UP000562929">
    <property type="component" value="Unassembled WGS sequence"/>
</dbReference>
<dbReference type="PANTHER" id="PTHR47447:SF17">
    <property type="entry name" value="OS12G0638900 PROTEIN"/>
    <property type="match status" value="1"/>
</dbReference>
<evidence type="ECO:0000256" key="5">
    <source>
        <dbReference type="PROSITE-ProRule" id="PRU00708"/>
    </source>
</evidence>
<evidence type="ECO:0000313" key="7">
    <source>
        <dbReference type="Proteomes" id="UP000562929"/>
    </source>
</evidence>
<dbReference type="EMBL" id="JAACLJ010000003">
    <property type="protein sequence ID" value="KAF4589862.1"/>
    <property type="molecule type" value="Genomic_DNA"/>
</dbReference>
<dbReference type="AlphaFoldDB" id="A0A8H4VET8"/>
<name>A0A8H4VET8_9HYPO</name>
<keyword evidence="7" id="KW-1185">Reference proteome</keyword>
<evidence type="ECO:0000256" key="4">
    <source>
        <dbReference type="ARBA" id="ARBA00044511"/>
    </source>
</evidence>
<comment type="subunit">
    <text evidence="4">Binds to mitochondrial small subunit 15S rRNA.</text>
</comment>
<feature type="repeat" description="PPR" evidence="5">
    <location>
        <begin position="282"/>
        <end position="316"/>
    </location>
</feature>
<keyword evidence="2" id="KW-0677">Repeat</keyword>
<dbReference type="PROSITE" id="PS51375">
    <property type="entry name" value="PPR"/>
    <property type="match status" value="1"/>
</dbReference>
<dbReference type="NCBIfam" id="TIGR00756">
    <property type="entry name" value="PPR"/>
    <property type="match status" value="1"/>
</dbReference>
<protein>
    <submittedName>
        <fullName evidence="6">Pentatricopeptide repeat containing protein</fullName>
    </submittedName>
</protein>
<dbReference type="InterPro" id="IPR011990">
    <property type="entry name" value="TPR-like_helical_dom_sf"/>
</dbReference>
<sequence>MPCDFLRFSLFRAILHHDEQQLMRIPSRLDGFASRALLSGFPSAGRRVDCTRSSLWIRSTLFAAAAFPRAAGETVPRRLRSRRYRSTAAARSPRKPVDRQYLLSLVGGVDDDSVHHLFDSYRDPGFALPDGPRIRVSDRKPDVQYPSREETARADENVLRLVVRLCTAIGQRLRNPARISLEAIYDLYRRLPEPRILLLTWHWRSRLMRIMGTPPQRSTDSMLRYFALVADVKNAGLTLRLCEWNYALSLAARYSVCATARDVESTLRLWRDMEREAHVPGNEVTFNILFDVAAKAGNFRLADMVYREMEGRSLEFNRFHHVSLIHYFGLKLDSAGIRAAYRDMVDSDEMIDTIVLNCVIAGLLRCGEEAAADYVYERMKSSHALAPELPQRNYMINRVISRVLLMFSRVAKRFPDLKNPLQTQVHLSPDLRTYKLLIRHHAIRLGSITKVAQYLDEMRQLLVPVHPTIFLALFKAFYLHGGFPGSDWSEARLDGVLSALYQARDDQVATFSIRVWLVIWALRAVERCSSTAAVDKAYTELSRRWDVPENRRQFICDIYDNIRTRRDLRAPWRNRNGSAMGHSLRDGGWL</sequence>
<organism evidence="6 7">
    <name type="scientific">Ophiocordyceps camponoti-floridani</name>
    <dbReference type="NCBI Taxonomy" id="2030778"/>
    <lineage>
        <taxon>Eukaryota</taxon>
        <taxon>Fungi</taxon>
        <taxon>Dikarya</taxon>
        <taxon>Ascomycota</taxon>
        <taxon>Pezizomycotina</taxon>
        <taxon>Sordariomycetes</taxon>
        <taxon>Hypocreomycetidae</taxon>
        <taxon>Hypocreales</taxon>
        <taxon>Ophiocordycipitaceae</taxon>
        <taxon>Ophiocordyceps</taxon>
    </lineage>
</organism>
<reference evidence="6 7" key="1">
    <citation type="journal article" date="2020" name="G3 (Bethesda)">
        <title>Genetic Underpinnings of Host Manipulation by Ophiocordyceps as Revealed by Comparative Transcriptomics.</title>
        <authorList>
            <person name="Will I."/>
            <person name="Das B."/>
            <person name="Trinh T."/>
            <person name="Brachmann A."/>
            <person name="Ohm R.A."/>
            <person name="de Bekker C."/>
        </authorList>
    </citation>
    <scope>NUCLEOTIDE SEQUENCE [LARGE SCALE GENOMIC DNA]</scope>
    <source>
        <strain evidence="6 7">EC05</strain>
    </source>
</reference>
<evidence type="ECO:0000313" key="6">
    <source>
        <dbReference type="EMBL" id="KAF4589862.1"/>
    </source>
</evidence>
<evidence type="ECO:0000256" key="1">
    <source>
        <dbReference type="ARBA" id="ARBA00006192"/>
    </source>
</evidence>
<comment type="similarity">
    <text evidence="1">Belongs to the CCM1 family.</text>
</comment>
<dbReference type="PANTHER" id="PTHR47447">
    <property type="entry name" value="OS03G0856100 PROTEIN"/>
    <property type="match status" value="1"/>
</dbReference>
<evidence type="ECO:0000256" key="2">
    <source>
        <dbReference type="ARBA" id="ARBA00022737"/>
    </source>
</evidence>
<comment type="function">
    <text evidence="3">Regulates mitochondrial small subunit maturation by controlling 15S rRNA 5'-end processing. Localizes to the 5' precursor of the 15S rRNA in a position that is subsequently occupied by mS47 in the mature yeast mtSSU. Uses structure and sequence-specific RNA recognition, binding to a single-stranded region of the precursor and specifically recognizing bases -6 to -1. The exchange of Ccm1 for mS47 is coupled to the irreversible removal of precursor rRNA that is accompanied by conformational changes of the mitoribosomal proteins uS5m and mS26. These conformational changes signal completion of 5'-end rRNA processing through protection of the mature 5'-end of the 15S rRNA and stabilization of mS47. The removal of the 5' precursor together with the dissociation of Ccm1 may be catalyzed by the 5'-3' exoribonuclease Pet127. Involved in the specific removal of group I introns in mitochondrial encoded transcripts.</text>
</comment>
<dbReference type="OrthoDB" id="1908178at2759"/>
<dbReference type="Gene3D" id="1.25.40.10">
    <property type="entry name" value="Tetratricopeptide repeat domain"/>
    <property type="match status" value="1"/>
</dbReference>
<dbReference type="InterPro" id="IPR002885">
    <property type="entry name" value="PPR_rpt"/>
</dbReference>
<evidence type="ECO:0000256" key="3">
    <source>
        <dbReference type="ARBA" id="ARBA00044493"/>
    </source>
</evidence>
<gene>
    <name evidence="6" type="ORF">GQ602_003751</name>
</gene>
<proteinExistence type="inferred from homology"/>
<accession>A0A8H4VET8</accession>
<dbReference type="Pfam" id="PF01535">
    <property type="entry name" value="PPR"/>
    <property type="match status" value="1"/>
</dbReference>
<comment type="caution">
    <text evidence="6">The sequence shown here is derived from an EMBL/GenBank/DDBJ whole genome shotgun (WGS) entry which is preliminary data.</text>
</comment>